<evidence type="ECO:0000313" key="2">
    <source>
        <dbReference type="EMBL" id="ACU73193.1"/>
    </source>
</evidence>
<accession>C7QJV5</accession>
<name>C7QJV5_CATAD</name>
<gene>
    <name evidence="2" type="ordered locus">Caci_4329</name>
</gene>
<keyword evidence="1" id="KW-0472">Membrane</keyword>
<dbReference type="InParanoid" id="C7QJV5"/>
<dbReference type="AlphaFoldDB" id="C7QJV5"/>
<keyword evidence="1" id="KW-1133">Transmembrane helix</keyword>
<reference evidence="2 3" key="1">
    <citation type="journal article" date="2009" name="Stand. Genomic Sci.">
        <title>Complete genome sequence of Catenulispora acidiphila type strain (ID 139908).</title>
        <authorList>
            <person name="Copeland A."/>
            <person name="Lapidus A."/>
            <person name="Glavina Del Rio T."/>
            <person name="Nolan M."/>
            <person name="Lucas S."/>
            <person name="Chen F."/>
            <person name="Tice H."/>
            <person name="Cheng J.F."/>
            <person name="Bruce D."/>
            <person name="Goodwin L."/>
            <person name="Pitluck S."/>
            <person name="Mikhailova N."/>
            <person name="Pati A."/>
            <person name="Ivanova N."/>
            <person name="Mavromatis K."/>
            <person name="Chen A."/>
            <person name="Palaniappan K."/>
            <person name="Chain P."/>
            <person name="Land M."/>
            <person name="Hauser L."/>
            <person name="Chang Y.J."/>
            <person name="Jeffries C.D."/>
            <person name="Chertkov O."/>
            <person name="Brettin T."/>
            <person name="Detter J.C."/>
            <person name="Han C."/>
            <person name="Ali Z."/>
            <person name="Tindall B.J."/>
            <person name="Goker M."/>
            <person name="Bristow J."/>
            <person name="Eisen J.A."/>
            <person name="Markowitz V."/>
            <person name="Hugenholtz P."/>
            <person name="Kyrpides N.C."/>
            <person name="Klenk H.P."/>
        </authorList>
    </citation>
    <scope>NUCLEOTIDE SEQUENCE [LARGE SCALE GENOMIC DNA]</scope>
    <source>
        <strain evidence="3">DSM 44928 / JCM 14897 / NBRC 102108 / NRRL B-24433 / ID139908</strain>
    </source>
</reference>
<evidence type="ECO:0000313" key="3">
    <source>
        <dbReference type="Proteomes" id="UP000000851"/>
    </source>
</evidence>
<keyword evidence="1" id="KW-0812">Transmembrane</keyword>
<dbReference type="KEGG" id="cai:Caci_4329"/>
<sequence>MSGAQIVGLIFAVFVVIGACFLAFLLVQVTELLLTLKGTLTTLTTAALPLIEEAEQAANTGNAGMVKVAAISENIEALTDNVSAVTTIAGAVAGGPLVKAASFSLGVRRIITSRRQPDLAKQVKLELAAERRAQRQSVKSGSAGAGDKG</sequence>
<dbReference type="eggNOG" id="COG4768">
    <property type="taxonomic scope" value="Bacteria"/>
</dbReference>
<dbReference type="STRING" id="479433.Caci_4329"/>
<evidence type="ECO:0000256" key="1">
    <source>
        <dbReference type="SAM" id="Phobius"/>
    </source>
</evidence>
<proteinExistence type="predicted"/>
<evidence type="ECO:0008006" key="4">
    <source>
        <dbReference type="Google" id="ProtNLM"/>
    </source>
</evidence>
<dbReference type="EMBL" id="CP001700">
    <property type="protein sequence ID" value="ACU73193.1"/>
    <property type="molecule type" value="Genomic_DNA"/>
</dbReference>
<protein>
    <recommendedName>
        <fullName evidence="4">Secreted protein</fullName>
    </recommendedName>
</protein>
<organism evidence="2 3">
    <name type="scientific">Catenulispora acidiphila (strain DSM 44928 / JCM 14897 / NBRC 102108 / NRRL B-24433 / ID139908)</name>
    <dbReference type="NCBI Taxonomy" id="479433"/>
    <lineage>
        <taxon>Bacteria</taxon>
        <taxon>Bacillati</taxon>
        <taxon>Actinomycetota</taxon>
        <taxon>Actinomycetes</taxon>
        <taxon>Catenulisporales</taxon>
        <taxon>Catenulisporaceae</taxon>
        <taxon>Catenulispora</taxon>
    </lineage>
</organism>
<dbReference type="HOGENOM" id="CLU_132014_0_0_11"/>
<dbReference type="RefSeq" id="WP_015792922.1">
    <property type="nucleotide sequence ID" value="NC_013131.1"/>
</dbReference>
<keyword evidence="3" id="KW-1185">Reference proteome</keyword>
<feature type="transmembrane region" description="Helical" evidence="1">
    <location>
        <begin position="6"/>
        <end position="27"/>
    </location>
</feature>
<dbReference type="OrthoDB" id="3237344at2"/>
<dbReference type="Proteomes" id="UP000000851">
    <property type="component" value="Chromosome"/>
</dbReference>